<dbReference type="PANTHER" id="PTHR11879:SF55">
    <property type="entry name" value="GLUTAMATE OXALOACETATE TRANSAMINASE 1, ISOFORM B"/>
    <property type="match status" value="1"/>
</dbReference>
<dbReference type="InParanoid" id="A0A1X7TDW1"/>
<dbReference type="GO" id="GO:0005829">
    <property type="term" value="C:cytosol"/>
    <property type="evidence" value="ECO:0007669"/>
    <property type="project" value="TreeGrafter"/>
</dbReference>
<dbReference type="Pfam" id="PF00155">
    <property type="entry name" value="Aminotran_1_2"/>
    <property type="match status" value="2"/>
</dbReference>
<comment type="cofactor">
    <cofactor evidence="1">
        <name>pyridoxal 5'-phosphate</name>
        <dbReference type="ChEBI" id="CHEBI:597326"/>
    </cofactor>
</comment>
<dbReference type="EnsemblMetazoa" id="Aqu2.1.12654_001">
    <property type="protein sequence ID" value="Aqu2.1.12654_001"/>
    <property type="gene ID" value="Aqu2.1.12654"/>
</dbReference>
<dbReference type="EC" id="2.6.1.1" evidence="4"/>
<organism evidence="10">
    <name type="scientific">Amphimedon queenslandica</name>
    <name type="common">Sponge</name>
    <dbReference type="NCBI Taxonomy" id="400682"/>
    <lineage>
        <taxon>Eukaryota</taxon>
        <taxon>Metazoa</taxon>
        <taxon>Porifera</taxon>
        <taxon>Demospongiae</taxon>
        <taxon>Heteroscleromorpha</taxon>
        <taxon>Haplosclerida</taxon>
        <taxon>Niphatidae</taxon>
        <taxon>Amphimedon</taxon>
    </lineage>
</organism>
<evidence type="ECO:0000259" key="9">
    <source>
        <dbReference type="Pfam" id="PF00155"/>
    </source>
</evidence>
<dbReference type="InterPro" id="IPR004839">
    <property type="entry name" value="Aminotransferase_I/II_large"/>
</dbReference>
<evidence type="ECO:0000256" key="8">
    <source>
        <dbReference type="ARBA" id="ARBA00030923"/>
    </source>
</evidence>
<keyword evidence="7" id="KW-0663">Pyridoxal phosphate</keyword>
<evidence type="ECO:0000256" key="6">
    <source>
        <dbReference type="ARBA" id="ARBA00022679"/>
    </source>
</evidence>
<comment type="similarity">
    <text evidence="2">Belongs to the class-I pyridoxal-phosphate-dependent aminotransferase family.</text>
</comment>
<evidence type="ECO:0000256" key="2">
    <source>
        <dbReference type="ARBA" id="ARBA00007441"/>
    </source>
</evidence>
<evidence type="ECO:0000313" key="10">
    <source>
        <dbReference type="EnsemblMetazoa" id="Aqu2.1.12654_001"/>
    </source>
</evidence>
<evidence type="ECO:0000256" key="7">
    <source>
        <dbReference type="ARBA" id="ARBA00022898"/>
    </source>
</evidence>
<dbReference type="InterPro" id="IPR015424">
    <property type="entry name" value="PyrdxlP-dep_Trfase"/>
</dbReference>
<name>A0A1X7TDW1_AMPQE</name>
<dbReference type="InterPro" id="IPR015421">
    <property type="entry name" value="PyrdxlP-dep_Trfase_major"/>
</dbReference>
<feature type="domain" description="Aminotransferase class I/classII large" evidence="9">
    <location>
        <begin position="222"/>
        <end position="361"/>
    </location>
</feature>
<sequence length="369" mass="41205">MSSQTSVFDGMEAAPSDAVFNVLAKYKEDAFPQKVNLSVGAYRDEEGQPWVLPVVKTVETQMSSDVMLNHEYLPIDGLESFTESATRLVLGSDGPAVTQNRYCSIQCLSGTGSIRAALELIRKFLEIDTIYISNPTWSNHRGIASNTGFTQIREYRYFDPTTRGLDIEGMIQDLKSATEGSAVILQTCAHNPTGVDPSKEEWKRIFEVLKDLHISFKTLSYERVGQLCCVLTSPEMAGIVLTQLKVIARRLWSNPPHHGARIVATALNNSTLYQEWIDNITTMTGRIKKMREELYQRLVVLGTPGDWTHILKQIGMFTYTGLNTSQVDVLVKKYHIYLLSSGRINICGLNYGNLDYVANAIHEVVVAGQ</sequence>
<dbReference type="GO" id="GO:0030170">
    <property type="term" value="F:pyridoxal phosphate binding"/>
    <property type="evidence" value="ECO:0007669"/>
    <property type="project" value="InterPro"/>
</dbReference>
<feature type="domain" description="Aminotransferase class I/classII large" evidence="9">
    <location>
        <begin position="33"/>
        <end position="212"/>
    </location>
</feature>
<dbReference type="InterPro" id="IPR000796">
    <property type="entry name" value="Asp_trans"/>
</dbReference>
<keyword evidence="5" id="KW-0032">Aminotransferase</keyword>
<dbReference type="Gene3D" id="3.90.1150.10">
    <property type="entry name" value="Aspartate Aminotransferase, domain 1"/>
    <property type="match status" value="2"/>
</dbReference>
<dbReference type="PANTHER" id="PTHR11879">
    <property type="entry name" value="ASPARTATE AMINOTRANSFERASE"/>
    <property type="match status" value="1"/>
</dbReference>
<dbReference type="AlphaFoldDB" id="A0A1X7TDW1"/>
<dbReference type="FunFam" id="3.90.1150.10:FF:000001">
    <property type="entry name" value="Aspartate aminotransferase"/>
    <property type="match status" value="1"/>
</dbReference>
<proteinExistence type="inferred from homology"/>
<dbReference type="InterPro" id="IPR015422">
    <property type="entry name" value="PyrdxlP-dep_Trfase_small"/>
</dbReference>
<dbReference type="CDD" id="cd00609">
    <property type="entry name" value="AAT_like"/>
    <property type="match status" value="1"/>
</dbReference>
<accession>A0A1X7TDW1</accession>
<reference evidence="10" key="1">
    <citation type="submission" date="2017-05" db="UniProtKB">
        <authorList>
            <consortium name="EnsemblMetazoa"/>
        </authorList>
    </citation>
    <scope>IDENTIFICATION</scope>
</reference>
<comment type="subunit">
    <text evidence="3">Homodimer.</text>
</comment>
<dbReference type="FunCoup" id="A0A1X7TDW1">
    <property type="interactions" value="734"/>
</dbReference>
<evidence type="ECO:0000256" key="4">
    <source>
        <dbReference type="ARBA" id="ARBA00012753"/>
    </source>
</evidence>
<keyword evidence="6" id="KW-0808">Transferase</keyword>
<dbReference type="GO" id="GO:0006532">
    <property type="term" value="P:aspartate biosynthetic process"/>
    <property type="evidence" value="ECO:0007669"/>
    <property type="project" value="TreeGrafter"/>
</dbReference>
<dbReference type="STRING" id="400682.A0A1X7TDW1"/>
<dbReference type="eggNOG" id="KOG1412">
    <property type="taxonomic scope" value="Eukaryota"/>
</dbReference>
<evidence type="ECO:0000256" key="3">
    <source>
        <dbReference type="ARBA" id="ARBA00011738"/>
    </source>
</evidence>
<evidence type="ECO:0000256" key="5">
    <source>
        <dbReference type="ARBA" id="ARBA00022576"/>
    </source>
</evidence>
<protein>
    <recommendedName>
        <fullName evidence="4">aspartate transaminase</fullName>
        <ecNumber evidence="4">2.6.1.1</ecNumber>
    </recommendedName>
    <alternativeName>
        <fullName evidence="8">Transaminase A</fullName>
    </alternativeName>
</protein>
<dbReference type="GO" id="GO:0004069">
    <property type="term" value="F:L-aspartate:2-oxoglutarate aminotransferase activity"/>
    <property type="evidence" value="ECO:0007669"/>
    <property type="project" value="UniProtKB-EC"/>
</dbReference>
<dbReference type="OrthoDB" id="6752799at2759"/>
<dbReference type="Gene3D" id="3.40.640.10">
    <property type="entry name" value="Type I PLP-dependent aspartate aminotransferase-like (Major domain)"/>
    <property type="match status" value="2"/>
</dbReference>
<evidence type="ECO:0000256" key="1">
    <source>
        <dbReference type="ARBA" id="ARBA00001933"/>
    </source>
</evidence>
<dbReference type="SUPFAM" id="SSF53383">
    <property type="entry name" value="PLP-dependent transferases"/>
    <property type="match status" value="1"/>
</dbReference>